<comment type="caution">
    <text evidence="1">The sequence shown here is derived from an EMBL/GenBank/DDBJ whole genome shotgun (WGS) entry which is preliminary data.</text>
</comment>
<organism evidence="1 2">
    <name type="scientific">Plastoroseomonas hellenica</name>
    <dbReference type="NCBI Taxonomy" id="2687306"/>
    <lineage>
        <taxon>Bacteria</taxon>
        <taxon>Pseudomonadati</taxon>
        <taxon>Pseudomonadota</taxon>
        <taxon>Alphaproteobacteria</taxon>
        <taxon>Acetobacterales</taxon>
        <taxon>Acetobacteraceae</taxon>
        <taxon>Plastoroseomonas</taxon>
    </lineage>
</organism>
<keyword evidence="2" id="KW-1185">Reference proteome</keyword>
<dbReference type="Gene3D" id="3.90.550.10">
    <property type="entry name" value="Spore Coat Polysaccharide Biosynthesis Protein SpsA, Chain A"/>
    <property type="match status" value="1"/>
</dbReference>
<reference evidence="2" key="1">
    <citation type="journal article" date="2021" name="Syst. Appl. Microbiol.">
        <title>Roseomonas hellenica sp. nov., isolated from roots of wild-growing Alkanna tinctoria.</title>
        <authorList>
            <person name="Rat A."/>
            <person name="Naranjo H.D."/>
            <person name="Lebbe L."/>
            <person name="Cnockaert M."/>
            <person name="Krigas N."/>
            <person name="Grigoriadou K."/>
            <person name="Maloupa E."/>
            <person name="Willems A."/>
        </authorList>
    </citation>
    <scope>NUCLEOTIDE SEQUENCE [LARGE SCALE GENOMIC DNA]</scope>
    <source>
        <strain evidence="2">LMG 31523</strain>
    </source>
</reference>
<evidence type="ECO:0000313" key="1">
    <source>
        <dbReference type="EMBL" id="MBR0669130.1"/>
    </source>
</evidence>
<dbReference type="InterPro" id="IPR029044">
    <property type="entry name" value="Nucleotide-diphossugar_trans"/>
</dbReference>
<protein>
    <recommendedName>
        <fullName evidence="3">Glycosyl transferase</fullName>
    </recommendedName>
</protein>
<accession>A0ABS5F9B6</accession>
<name>A0ABS5F9B6_9PROT</name>
<dbReference type="Proteomes" id="UP001196870">
    <property type="component" value="Unassembled WGS sequence"/>
</dbReference>
<sequence>MVEGAVHCFTSASLAYADRAVVLAQTLRRHHPDWVLWLCLVDRPPAGFTVKPIERAFDHVLPVDSLAIPDVGTWLFGHEVVEACTAVKGAMLLHILGEGAERVLYLDPDIAVFAPLNAAVEHLSKSDIVLTPHLLEPETSASAVLDHEIGALKHGIYNLGFVGVSGSAEGRRFAHWWADRLYDHCIDDIPAGLFTDQRWCDHVPVFFPGSYILRDPGYNVASWNLGRRPLEIAQDGTVRAAGVPLRFFHFTKFSAVGRAMLERHASSGSALDELMAWYANALAQNAPEGLPSDWWAFGRYADGQPIPRDQRRRWRRDALLRARIPDPFAMTGAGFAALANTPG</sequence>
<gene>
    <name evidence="1" type="ORF">GXW71_32570</name>
</gene>
<evidence type="ECO:0008006" key="3">
    <source>
        <dbReference type="Google" id="ProtNLM"/>
    </source>
</evidence>
<evidence type="ECO:0000313" key="2">
    <source>
        <dbReference type="Proteomes" id="UP001196870"/>
    </source>
</evidence>
<dbReference type="RefSeq" id="WP_211857826.1">
    <property type="nucleotide sequence ID" value="NZ_JAAGBB010000084.1"/>
</dbReference>
<dbReference type="SUPFAM" id="SSF53448">
    <property type="entry name" value="Nucleotide-diphospho-sugar transferases"/>
    <property type="match status" value="1"/>
</dbReference>
<proteinExistence type="predicted"/>
<dbReference type="EMBL" id="JAAGBB010000084">
    <property type="protein sequence ID" value="MBR0669130.1"/>
    <property type="molecule type" value="Genomic_DNA"/>
</dbReference>